<reference evidence="16" key="1">
    <citation type="submission" date="2025-08" db="UniProtKB">
        <authorList>
            <consortium name="RefSeq"/>
        </authorList>
    </citation>
    <scope>IDENTIFICATION</scope>
</reference>
<dbReference type="SUPFAM" id="SSF81321">
    <property type="entry name" value="Family A G protein-coupled receptor-like"/>
    <property type="match status" value="1"/>
</dbReference>
<feature type="transmembrane region" description="Helical" evidence="13">
    <location>
        <begin position="69"/>
        <end position="88"/>
    </location>
</feature>
<dbReference type="SMART" id="SM01381">
    <property type="entry name" value="7TM_GPCR_Srsx"/>
    <property type="match status" value="1"/>
</dbReference>
<dbReference type="GO" id="GO:0005886">
    <property type="term" value="C:plasma membrane"/>
    <property type="evidence" value="ECO:0007669"/>
    <property type="project" value="UniProtKB-SubCell"/>
</dbReference>
<accession>A0A9W2Y958</accession>
<evidence type="ECO:0000256" key="8">
    <source>
        <dbReference type="ARBA" id="ARBA00023136"/>
    </source>
</evidence>
<evidence type="ECO:0000256" key="13">
    <source>
        <dbReference type="SAM" id="Phobius"/>
    </source>
</evidence>
<dbReference type="AlphaFoldDB" id="A0A9W2Y958"/>
<organism evidence="15 16">
    <name type="scientific">Betta splendens</name>
    <name type="common">Siamese fighting fish</name>
    <dbReference type="NCBI Taxonomy" id="158456"/>
    <lineage>
        <taxon>Eukaryota</taxon>
        <taxon>Metazoa</taxon>
        <taxon>Chordata</taxon>
        <taxon>Craniata</taxon>
        <taxon>Vertebrata</taxon>
        <taxon>Euteleostomi</taxon>
        <taxon>Actinopterygii</taxon>
        <taxon>Neopterygii</taxon>
        <taxon>Teleostei</taxon>
        <taxon>Neoteleostei</taxon>
        <taxon>Acanthomorphata</taxon>
        <taxon>Anabantaria</taxon>
        <taxon>Anabantiformes</taxon>
        <taxon>Anabantoidei</taxon>
        <taxon>Osphronemidae</taxon>
        <taxon>Betta</taxon>
    </lineage>
</organism>
<evidence type="ECO:0000256" key="6">
    <source>
        <dbReference type="ARBA" id="ARBA00022989"/>
    </source>
</evidence>
<evidence type="ECO:0000256" key="10">
    <source>
        <dbReference type="ARBA" id="ARBA00023170"/>
    </source>
</evidence>
<protein>
    <submittedName>
        <fullName evidence="16">Olfactory receptor 51F2-like</fullName>
    </submittedName>
</protein>
<comment type="subcellular location">
    <subcellularLocation>
        <location evidence="1">Cell membrane</location>
        <topology evidence="1">Multi-pass membrane protein</topology>
    </subcellularLocation>
</comment>
<evidence type="ECO:0000256" key="4">
    <source>
        <dbReference type="ARBA" id="ARBA00022692"/>
    </source>
</evidence>
<keyword evidence="9" id="KW-1015">Disulfide bond</keyword>
<sequence length="325" mass="36458">MTMSTDDKTFSSFNETFVRPAAFYINGFTNIPHAQYYYVFLCFVYIMTVVGNGFLMSVIYLVKTLHSAKYMIVFSLALTDLCGSTALIPKVLDTFLFDRRYIVYEACLSYMFFVYLFACLQSITLLMMGFDRFVAICFPLSYHQIVTKAAVAVMLLCVWGSSLSFLVVVVGLIDRLSFCGSLVVKSFFCDHGPVYKLACNDTSLNYIIGTVALTLFDCMPLLLIAMTYVCISVALSRIASGAERLKALKTCTSHVILVAVFFLPLLGTNIAVMTSSLHPNTRIINSTLTHTIPALLNPIIYSLKTEEVMKSIKKLWKNIRPHNRT</sequence>
<keyword evidence="3" id="KW-0716">Sensory transduction</keyword>
<feature type="transmembrane region" description="Helical" evidence="13">
    <location>
        <begin position="255"/>
        <end position="277"/>
    </location>
</feature>
<dbReference type="PROSITE" id="PS50262">
    <property type="entry name" value="G_PROTEIN_RECEP_F1_2"/>
    <property type="match status" value="1"/>
</dbReference>
<dbReference type="GO" id="GO:0004930">
    <property type="term" value="F:G protein-coupled receptor activity"/>
    <property type="evidence" value="ECO:0007669"/>
    <property type="project" value="UniProtKB-KW"/>
</dbReference>
<dbReference type="InterPro" id="IPR000276">
    <property type="entry name" value="GPCR_Rhodpsn"/>
</dbReference>
<keyword evidence="4 13" id="KW-0812">Transmembrane</keyword>
<feature type="domain" description="G-protein coupled receptors family 1 profile" evidence="14">
    <location>
        <begin position="51"/>
        <end position="301"/>
    </location>
</feature>
<keyword evidence="5" id="KW-0552">Olfaction</keyword>
<feature type="transmembrane region" description="Helical" evidence="13">
    <location>
        <begin position="149"/>
        <end position="173"/>
    </location>
</feature>
<dbReference type="Pfam" id="PF13853">
    <property type="entry name" value="7tm_4"/>
    <property type="match status" value="1"/>
</dbReference>
<dbReference type="PRINTS" id="PR00245">
    <property type="entry name" value="OLFACTORYR"/>
</dbReference>
<keyword evidence="10" id="KW-0675">Receptor</keyword>
<name>A0A9W2Y958_BETSP</name>
<keyword evidence="11" id="KW-0325">Glycoprotein</keyword>
<proteinExistence type="predicted"/>
<dbReference type="InterPro" id="IPR050402">
    <property type="entry name" value="OR51/52/56-like"/>
</dbReference>
<dbReference type="InterPro" id="IPR017452">
    <property type="entry name" value="GPCR_Rhodpsn_7TM"/>
</dbReference>
<evidence type="ECO:0000256" key="7">
    <source>
        <dbReference type="ARBA" id="ARBA00023040"/>
    </source>
</evidence>
<evidence type="ECO:0000313" key="16">
    <source>
        <dbReference type="RefSeq" id="XP_055370380.1"/>
    </source>
</evidence>
<feature type="transmembrane region" description="Helical" evidence="13">
    <location>
        <begin position="206"/>
        <end position="235"/>
    </location>
</feature>
<evidence type="ECO:0000256" key="1">
    <source>
        <dbReference type="ARBA" id="ARBA00004651"/>
    </source>
</evidence>
<evidence type="ECO:0000256" key="11">
    <source>
        <dbReference type="ARBA" id="ARBA00023180"/>
    </source>
</evidence>
<dbReference type="GO" id="GO:0004984">
    <property type="term" value="F:olfactory receptor activity"/>
    <property type="evidence" value="ECO:0007669"/>
    <property type="project" value="InterPro"/>
</dbReference>
<feature type="transmembrane region" description="Helical" evidence="13">
    <location>
        <begin position="36"/>
        <end position="62"/>
    </location>
</feature>
<keyword evidence="2" id="KW-1003">Cell membrane</keyword>
<evidence type="ECO:0000256" key="12">
    <source>
        <dbReference type="ARBA" id="ARBA00023224"/>
    </source>
</evidence>
<dbReference type="PANTHER" id="PTHR26450">
    <property type="entry name" value="OLFACTORY RECEPTOR 56B1-RELATED"/>
    <property type="match status" value="1"/>
</dbReference>
<dbReference type="Proteomes" id="UP000515150">
    <property type="component" value="Chromosome 14"/>
</dbReference>
<dbReference type="RefSeq" id="XP_055370380.1">
    <property type="nucleotide sequence ID" value="XM_055514405.1"/>
</dbReference>
<keyword evidence="6 13" id="KW-1133">Transmembrane helix</keyword>
<dbReference type="FunFam" id="1.20.1070.10:FF:000024">
    <property type="entry name" value="Olfactory receptor"/>
    <property type="match status" value="1"/>
</dbReference>
<feature type="transmembrane region" description="Helical" evidence="13">
    <location>
        <begin position="108"/>
        <end position="128"/>
    </location>
</feature>
<evidence type="ECO:0000259" key="14">
    <source>
        <dbReference type="PROSITE" id="PS50262"/>
    </source>
</evidence>
<dbReference type="PANTHER" id="PTHR26450:SF87">
    <property type="entry name" value="OLFACTORY RECEPTOR 51F2"/>
    <property type="match status" value="1"/>
</dbReference>
<keyword evidence="7" id="KW-0297">G-protein coupled receptor</keyword>
<evidence type="ECO:0000256" key="9">
    <source>
        <dbReference type="ARBA" id="ARBA00023157"/>
    </source>
</evidence>
<evidence type="ECO:0000256" key="2">
    <source>
        <dbReference type="ARBA" id="ARBA00022475"/>
    </source>
</evidence>
<keyword evidence="8 13" id="KW-0472">Membrane</keyword>
<dbReference type="InterPro" id="IPR000725">
    <property type="entry name" value="Olfact_rcpt"/>
</dbReference>
<evidence type="ECO:0000256" key="3">
    <source>
        <dbReference type="ARBA" id="ARBA00022606"/>
    </source>
</evidence>
<dbReference type="Gene3D" id="1.20.1070.10">
    <property type="entry name" value="Rhodopsin 7-helix transmembrane proteins"/>
    <property type="match status" value="1"/>
</dbReference>
<gene>
    <name evidence="16" type="primary">LOC114869826</name>
</gene>
<dbReference type="PRINTS" id="PR00237">
    <property type="entry name" value="GPCRRHODOPSN"/>
</dbReference>
<keyword evidence="15" id="KW-1185">Reference proteome</keyword>
<evidence type="ECO:0000256" key="5">
    <source>
        <dbReference type="ARBA" id="ARBA00022725"/>
    </source>
</evidence>
<dbReference type="GeneID" id="114869826"/>
<dbReference type="OrthoDB" id="9444602at2759"/>
<evidence type="ECO:0000313" key="15">
    <source>
        <dbReference type="Proteomes" id="UP000515150"/>
    </source>
</evidence>
<keyword evidence="12" id="KW-0807">Transducer</keyword>
<dbReference type="KEGG" id="bspl:114869826"/>